<evidence type="ECO:0000313" key="3">
    <source>
        <dbReference type="EMBL" id="MBB5729328.1"/>
    </source>
</evidence>
<dbReference type="RefSeq" id="WP_157175475.1">
    <property type="nucleotide sequence ID" value="NZ_BMJP01000001.1"/>
</dbReference>
<dbReference type="GO" id="GO:0004185">
    <property type="term" value="F:serine-type carboxypeptidase activity"/>
    <property type="evidence" value="ECO:0007669"/>
    <property type="project" value="InterPro"/>
</dbReference>
<proteinExistence type="predicted"/>
<keyword evidence="3" id="KW-0378">Hydrolase</keyword>
<protein>
    <submittedName>
        <fullName evidence="3">Carboxypeptidase C (Cathepsin A)</fullName>
    </submittedName>
</protein>
<dbReference type="OrthoDB" id="9770107at2"/>
<comment type="caution">
    <text evidence="3">The sequence shown here is derived from an EMBL/GenBank/DDBJ whole genome shotgun (WGS) entry which is preliminary data.</text>
</comment>
<dbReference type="SUPFAM" id="SSF53474">
    <property type="entry name" value="alpha/beta-Hydrolases"/>
    <property type="match status" value="1"/>
</dbReference>
<dbReference type="Proteomes" id="UP000546701">
    <property type="component" value="Unassembled WGS sequence"/>
</dbReference>
<accession>A0A7W9BSG1</accession>
<dbReference type="GO" id="GO:0006508">
    <property type="term" value="P:proteolysis"/>
    <property type="evidence" value="ECO:0007669"/>
    <property type="project" value="InterPro"/>
</dbReference>
<sequence length="532" mass="58046">MTRTRLAALTLAALIAGPLAAQPRPEAPPAPKDKADDRPTGVEESDYAVATAVEDAQPKRGSVVIGGRTIGYTVTPGTVTIRNDDGDPIASMFYVAYVADRPKGARPRPVTFTFNGGPGSSSMWLHMGSIGPVQVQTPEPTSTAPAPYRIAPNRFSMLDKTDIVFMDAIGTGLSRPIGKAKLKDFAGVDKDIDAYARGIMRYLTIANRWDSPKFLFGESYGTLRGAGLVYALQQRGVQMNGVVLLSSILNYGVRQPGFDQIHITYLPSFAATAWYHNRLPNRPPALEPFLAEVRQWAIGPYANALAKGDALPDAERDVIAKQLSAYTGLSPDYLAKVDLRVDLARFRKELLRDQRRTVGRLDSRFVGIDVDPAGEDPEYDATDTALSGPYIGALNTYLFGTLGYRTKLQYRPNFYAELGGGNWDQGHSGPGGRKMALADTALDLSAAMRQNPYLKVLSLNGYYDMATPFFGAEYDLGHMQLDKSLRGNVTFRYYESGHMVYVKPAVMPLFKRDLDTFYDGATAATPPPATAE</sequence>
<dbReference type="InterPro" id="IPR029058">
    <property type="entry name" value="AB_hydrolase_fold"/>
</dbReference>
<keyword evidence="4" id="KW-1185">Reference proteome</keyword>
<keyword evidence="3" id="KW-0121">Carboxypeptidase</keyword>
<evidence type="ECO:0000256" key="2">
    <source>
        <dbReference type="SAM" id="SignalP"/>
    </source>
</evidence>
<feature type="region of interest" description="Disordered" evidence="1">
    <location>
        <begin position="18"/>
        <end position="43"/>
    </location>
</feature>
<dbReference type="Gene3D" id="3.40.50.1820">
    <property type="entry name" value="alpha/beta hydrolase"/>
    <property type="match status" value="1"/>
</dbReference>
<evidence type="ECO:0000313" key="4">
    <source>
        <dbReference type="Proteomes" id="UP000546701"/>
    </source>
</evidence>
<reference evidence="3 4" key="1">
    <citation type="submission" date="2020-08" db="EMBL/GenBank/DDBJ databases">
        <title>Genomic Encyclopedia of Type Strains, Phase IV (KMG-IV): sequencing the most valuable type-strain genomes for metagenomic binning, comparative biology and taxonomic classification.</title>
        <authorList>
            <person name="Goeker M."/>
        </authorList>
    </citation>
    <scope>NUCLEOTIDE SEQUENCE [LARGE SCALE GENOMIC DNA]</scope>
    <source>
        <strain evidence="3 4">DSM 103336</strain>
    </source>
</reference>
<organism evidence="3 4">
    <name type="scientific">Sphingomonas prati</name>
    <dbReference type="NCBI Taxonomy" id="1843237"/>
    <lineage>
        <taxon>Bacteria</taxon>
        <taxon>Pseudomonadati</taxon>
        <taxon>Pseudomonadota</taxon>
        <taxon>Alphaproteobacteria</taxon>
        <taxon>Sphingomonadales</taxon>
        <taxon>Sphingomonadaceae</taxon>
        <taxon>Sphingomonas</taxon>
    </lineage>
</organism>
<dbReference type="EMBL" id="JACIJR010000004">
    <property type="protein sequence ID" value="MBB5729328.1"/>
    <property type="molecule type" value="Genomic_DNA"/>
</dbReference>
<feature type="compositionally biased region" description="Basic and acidic residues" evidence="1">
    <location>
        <begin position="31"/>
        <end position="41"/>
    </location>
</feature>
<dbReference type="Pfam" id="PF00450">
    <property type="entry name" value="Peptidase_S10"/>
    <property type="match status" value="1"/>
</dbReference>
<feature type="signal peptide" evidence="2">
    <location>
        <begin position="1"/>
        <end position="21"/>
    </location>
</feature>
<dbReference type="AlphaFoldDB" id="A0A7W9BSG1"/>
<keyword evidence="3" id="KW-0645">Protease</keyword>
<name>A0A7W9BSG1_9SPHN</name>
<feature type="chain" id="PRO_5031366988" evidence="2">
    <location>
        <begin position="22"/>
        <end position="532"/>
    </location>
</feature>
<dbReference type="InterPro" id="IPR001563">
    <property type="entry name" value="Peptidase_S10"/>
</dbReference>
<gene>
    <name evidence="3" type="ORF">FHS99_001813</name>
</gene>
<evidence type="ECO:0000256" key="1">
    <source>
        <dbReference type="SAM" id="MobiDB-lite"/>
    </source>
</evidence>
<keyword evidence="2" id="KW-0732">Signal</keyword>